<evidence type="ECO:0000256" key="4">
    <source>
        <dbReference type="ARBA" id="ARBA00005359"/>
    </source>
</evidence>
<comment type="pathway">
    <text evidence="3 11">Pyrimidine metabolism; UMP biosynthesis via de novo pathway; orotate from (S)-dihydroorotate (quinone route): step 1/1.</text>
</comment>
<evidence type="ECO:0000256" key="6">
    <source>
        <dbReference type="ARBA" id="ARBA00022643"/>
    </source>
</evidence>
<protein>
    <recommendedName>
        <fullName evidence="11">Dihydroorotate dehydrogenase (quinone)</fullName>
        <ecNumber evidence="11">1.3.5.2</ecNumber>
    </recommendedName>
    <alternativeName>
        <fullName evidence="11">DHOdehase</fullName>
        <shortName evidence="11">DHOD</shortName>
        <shortName evidence="11">DHODase</shortName>
    </alternativeName>
    <alternativeName>
        <fullName evidence="11">Dihydroorotate oxidase</fullName>
    </alternativeName>
</protein>
<evidence type="ECO:0000256" key="11">
    <source>
        <dbReference type="HAMAP-Rule" id="MF_00225"/>
    </source>
</evidence>
<feature type="binding site" evidence="11">
    <location>
        <position position="249"/>
    </location>
    <ligand>
        <name>FMN</name>
        <dbReference type="ChEBI" id="CHEBI:58210"/>
    </ligand>
</feature>
<proteinExistence type="inferred from homology"/>
<dbReference type="SUPFAM" id="SSF51395">
    <property type="entry name" value="FMN-linked oxidoreductases"/>
    <property type="match status" value="1"/>
</dbReference>
<evidence type="ECO:0000256" key="3">
    <source>
        <dbReference type="ARBA" id="ARBA00005161"/>
    </source>
</evidence>
<dbReference type="CDD" id="cd04738">
    <property type="entry name" value="DHOD_2_like"/>
    <property type="match status" value="1"/>
</dbReference>
<dbReference type="InterPro" id="IPR005720">
    <property type="entry name" value="Dihydroorotate_DH_cat"/>
</dbReference>
<dbReference type="KEGG" id="sva:SVA_2315"/>
<accession>A0A1B4V5Z0</accession>
<dbReference type="NCBIfam" id="NF003646">
    <property type="entry name" value="PRK05286.1-4"/>
    <property type="match status" value="1"/>
</dbReference>
<reference evidence="13 14" key="1">
    <citation type="submission" date="2015-08" db="EMBL/GenBank/DDBJ databases">
        <title>Complete genome sequence of Sulfurifustis variabilis.</title>
        <authorList>
            <person name="Miura A."/>
            <person name="Kojima H."/>
            <person name="Fukui M."/>
        </authorList>
    </citation>
    <scope>NUCLEOTIDE SEQUENCE [LARGE SCALE GENOMIC DNA]</scope>
    <source>
        <strain evidence="14">skN76</strain>
    </source>
</reference>
<organism evidence="13 14">
    <name type="scientific">Sulfurifustis variabilis</name>
    <dbReference type="NCBI Taxonomy" id="1675686"/>
    <lineage>
        <taxon>Bacteria</taxon>
        <taxon>Pseudomonadati</taxon>
        <taxon>Pseudomonadota</taxon>
        <taxon>Gammaproteobacteria</taxon>
        <taxon>Acidiferrobacterales</taxon>
        <taxon>Acidiferrobacteraceae</taxon>
        <taxon>Sulfurifustis</taxon>
    </lineage>
</organism>
<feature type="active site" description="Nucleophile" evidence="11">
    <location>
        <position position="179"/>
    </location>
</feature>
<dbReference type="GO" id="GO:0005737">
    <property type="term" value="C:cytoplasm"/>
    <property type="evidence" value="ECO:0007669"/>
    <property type="project" value="InterPro"/>
</dbReference>
<comment type="similarity">
    <text evidence="4 11">Belongs to the dihydroorotate dehydrogenase family. Type 2 subfamily.</text>
</comment>
<keyword evidence="14" id="KW-1185">Reference proteome</keyword>
<dbReference type="PROSITE" id="PS00911">
    <property type="entry name" value="DHODEHASE_1"/>
    <property type="match status" value="1"/>
</dbReference>
<dbReference type="EC" id="1.3.5.2" evidence="11"/>
<evidence type="ECO:0000256" key="9">
    <source>
        <dbReference type="ARBA" id="ARBA00023136"/>
    </source>
</evidence>
<evidence type="ECO:0000313" key="14">
    <source>
        <dbReference type="Proteomes" id="UP000218899"/>
    </source>
</evidence>
<keyword evidence="6 11" id="KW-0288">FMN</keyword>
<name>A0A1B4V5Z0_9GAMM</name>
<dbReference type="NCBIfam" id="TIGR01036">
    <property type="entry name" value="pyrD_sub2"/>
    <property type="match status" value="1"/>
</dbReference>
<dbReference type="Pfam" id="PF01180">
    <property type="entry name" value="DHO_dh"/>
    <property type="match status" value="1"/>
</dbReference>
<feature type="binding site" evidence="11">
    <location>
        <position position="90"/>
    </location>
    <ligand>
        <name>FMN</name>
        <dbReference type="ChEBI" id="CHEBI:58210"/>
    </ligand>
</feature>
<dbReference type="NCBIfam" id="NF003652">
    <property type="entry name" value="PRK05286.2-5"/>
    <property type="match status" value="1"/>
</dbReference>
<sequence>MYRLIRPFLFRLDAERSHRLTFGMMRAGYRVPGVSPLVRAVCANRVPSLPVEAMGLRFPNPLGLAAGLDKDGRHARGLADFGFGWLELGTVTPRAQPGNPGPRMFRLTAEHALINRMGFNNPGVDAFVRHLGGGPKPCLLGINIGKNRDTPVERAVEDYVHALRAVYIHAAYVAVNVSSPNTPGLRALQEQSRLEELLGALKLEQAALTRAHGLYVPIALKIAPDLTDEQLDTIARLVLEHRFDAVIATNTTLARPGVGHALLAGEAGGLSGRPLRERATVVIHKLHAQLQGRVPIIGVGGIENADDAWEKLLAGADLVQIYTALVYEGPGIVRRIVAGLAERVRASGHATLVEAVKAARPAPAAAPTARPA</sequence>
<feature type="domain" description="Dihydroorotate dehydrogenase catalytic" evidence="12">
    <location>
        <begin position="49"/>
        <end position="343"/>
    </location>
</feature>
<dbReference type="NCBIfam" id="NF003645">
    <property type="entry name" value="PRK05286.1-2"/>
    <property type="match status" value="1"/>
</dbReference>
<dbReference type="RefSeq" id="WP_231971782.1">
    <property type="nucleotide sequence ID" value="NZ_AP014936.1"/>
</dbReference>
<feature type="binding site" evidence="11">
    <location>
        <position position="70"/>
    </location>
    <ligand>
        <name>substrate</name>
    </ligand>
</feature>
<evidence type="ECO:0000256" key="1">
    <source>
        <dbReference type="ARBA" id="ARBA00003125"/>
    </source>
</evidence>
<feature type="binding site" evidence="11">
    <location>
        <position position="176"/>
    </location>
    <ligand>
        <name>FMN</name>
        <dbReference type="ChEBI" id="CHEBI:58210"/>
    </ligand>
</feature>
<feature type="binding site" evidence="11">
    <location>
        <begin position="250"/>
        <end position="251"/>
    </location>
    <ligand>
        <name>substrate</name>
    </ligand>
</feature>
<keyword evidence="9 11" id="KW-0472">Membrane</keyword>
<dbReference type="InterPro" id="IPR001295">
    <property type="entry name" value="Dihydroorotate_DH_CS"/>
</dbReference>
<keyword evidence="7 11" id="KW-0665">Pyrimidine biosynthesis</keyword>
<dbReference type="PANTHER" id="PTHR48109">
    <property type="entry name" value="DIHYDROOROTATE DEHYDROGENASE (QUINONE), MITOCHONDRIAL-RELATED"/>
    <property type="match status" value="1"/>
</dbReference>
<feature type="binding site" evidence="11">
    <location>
        <position position="272"/>
    </location>
    <ligand>
        <name>FMN</name>
        <dbReference type="ChEBI" id="CHEBI:58210"/>
    </ligand>
</feature>
<dbReference type="AlphaFoldDB" id="A0A1B4V5Z0"/>
<dbReference type="GO" id="GO:0005886">
    <property type="term" value="C:plasma membrane"/>
    <property type="evidence" value="ECO:0007669"/>
    <property type="project" value="UniProtKB-SubCell"/>
</dbReference>
<keyword evidence="8 11" id="KW-0560">Oxidoreductase</keyword>
<evidence type="ECO:0000256" key="8">
    <source>
        <dbReference type="ARBA" id="ARBA00023002"/>
    </source>
</evidence>
<comment type="subunit">
    <text evidence="11">Monomer.</text>
</comment>
<comment type="function">
    <text evidence="1 11">Catalyzes the conversion of dihydroorotate to orotate with quinone as electron acceptor.</text>
</comment>
<feature type="binding site" evidence="11">
    <location>
        <position position="221"/>
    </location>
    <ligand>
        <name>FMN</name>
        <dbReference type="ChEBI" id="CHEBI:58210"/>
    </ligand>
</feature>
<feature type="binding site" evidence="11">
    <location>
        <begin position="322"/>
        <end position="323"/>
    </location>
    <ligand>
        <name>FMN</name>
        <dbReference type="ChEBI" id="CHEBI:58210"/>
    </ligand>
</feature>
<dbReference type="PANTHER" id="PTHR48109:SF4">
    <property type="entry name" value="DIHYDROOROTATE DEHYDROGENASE (QUINONE), MITOCHONDRIAL"/>
    <property type="match status" value="1"/>
</dbReference>
<dbReference type="GO" id="GO:0106430">
    <property type="term" value="F:dihydroorotate dehydrogenase (quinone) activity"/>
    <property type="evidence" value="ECO:0007669"/>
    <property type="project" value="UniProtKB-EC"/>
</dbReference>
<comment type="cofactor">
    <cofactor evidence="11">
        <name>FMN</name>
        <dbReference type="ChEBI" id="CHEBI:58210"/>
    </cofactor>
    <text evidence="11">Binds 1 FMN per subunit.</text>
</comment>
<dbReference type="PROSITE" id="PS00912">
    <property type="entry name" value="DHODEHASE_2"/>
    <property type="match status" value="1"/>
</dbReference>
<evidence type="ECO:0000259" key="12">
    <source>
        <dbReference type="Pfam" id="PF01180"/>
    </source>
</evidence>
<feature type="binding site" evidence="11">
    <location>
        <position position="301"/>
    </location>
    <ligand>
        <name>FMN</name>
        <dbReference type="ChEBI" id="CHEBI:58210"/>
    </ligand>
</feature>
<evidence type="ECO:0000313" key="13">
    <source>
        <dbReference type="EMBL" id="BAU48865.1"/>
    </source>
</evidence>
<feature type="binding site" evidence="11">
    <location>
        <position position="176"/>
    </location>
    <ligand>
        <name>substrate</name>
    </ligand>
</feature>
<gene>
    <name evidence="11" type="primary">pyrD</name>
    <name evidence="13" type="ORF">SVA_2315</name>
</gene>
<evidence type="ECO:0000256" key="2">
    <source>
        <dbReference type="ARBA" id="ARBA00004370"/>
    </source>
</evidence>
<feature type="binding site" evidence="11">
    <location>
        <begin position="115"/>
        <end position="119"/>
    </location>
    <ligand>
        <name>substrate</name>
    </ligand>
</feature>
<evidence type="ECO:0000256" key="7">
    <source>
        <dbReference type="ARBA" id="ARBA00022975"/>
    </source>
</evidence>
<feature type="binding site" evidence="11">
    <location>
        <begin position="66"/>
        <end position="70"/>
    </location>
    <ligand>
        <name>FMN</name>
        <dbReference type="ChEBI" id="CHEBI:58210"/>
    </ligand>
</feature>
<feature type="binding site" evidence="11">
    <location>
        <position position="181"/>
    </location>
    <ligand>
        <name>substrate</name>
    </ligand>
</feature>
<keyword evidence="11" id="KW-1003">Cell membrane</keyword>
<dbReference type="GO" id="GO:0044205">
    <property type="term" value="P:'de novo' UMP biosynthetic process"/>
    <property type="evidence" value="ECO:0007669"/>
    <property type="project" value="UniProtKB-UniRule"/>
</dbReference>
<dbReference type="UniPathway" id="UPA00070">
    <property type="reaction ID" value="UER00946"/>
</dbReference>
<feature type="binding site" evidence="11">
    <location>
        <position position="143"/>
    </location>
    <ligand>
        <name>FMN</name>
        <dbReference type="ChEBI" id="CHEBI:58210"/>
    </ligand>
</feature>
<dbReference type="EMBL" id="AP014936">
    <property type="protein sequence ID" value="BAU48865.1"/>
    <property type="molecule type" value="Genomic_DNA"/>
</dbReference>
<dbReference type="InterPro" id="IPR050074">
    <property type="entry name" value="DHO_dehydrogenase"/>
</dbReference>
<dbReference type="InterPro" id="IPR005719">
    <property type="entry name" value="Dihydroorotate_DH_2"/>
</dbReference>
<dbReference type="HAMAP" id="MF_00225">
    <property type="entry name" value="DHO_dh_type2"/>
    <property type="match status" value="1"/>
</dbReference>
<dbReference type="NCBIfam" id="NF003644">
    <property type="entry name" value="PRK05286.1-1"/>
    <property type="match status" value="1"/>
</dbReference>
<evidence type="ECO:0000256" key="10">
    <source>
        <dbReference type="ARBA" id="ARBA00048639"/>
    </source>
</evidence>
<evidence type="ECO:0000256" key="5">
    <source>
        <dbReference type="ARBA" id="ARBA00022630"/>
    </source>
</evidence>
<dbReference type="InterPro" id="IPR013785">
    <property type="entry name" value="Aldolase_TIM"/>
</dbReference>
<comment type="subcellular location">
    <subcellularLocation>
        <location evidence="11">Cell membrane</location>
        <topology evidence="11">Peripheral membrane protein</topology>
    </subcellularLocation>
    <subcellularLocation>
        <location evidence="2">Membrane</location>
    </subcellularLocation>
</comment>
<comment type="catalytic activity">
    <reaction evidence="10 11">
        <text>(S)-dihydroorotate + a quinone = orotate + a quinol</text>
        <dbReference type="Rhea" id="RHEA:30187"/>
        <dbReference type="ChEBI" id="CHEBI:24646"/>
        <dbReference type="ChEBI" id="CHEBI:30839"/>
        <dbReference type="ChEBI" id="CHEBI:30864"/>
        <dbReference type="ChEBI" id="CHEBI:132124"/>
        <dbReference type="EC" id="1.3.5.2"/>
    </reaction>
</comment>
<dbReference type="Gene3D" id="3.20.20.70">
    <property type="entry name" value="Aldolase class I"/>
    <property type="match status" value="1"/>
</dbReference>
<dbReference type="Proteomes" id="UP000218899">
    <property type="component" value="Chromosome"/>
</dbReference>
<dbReference type="GO" id="GO:0006207">
    <property type="term" value="P:'de novo' pyrimidine nucleobase biosynthetic process"/>
    <property type="evidence" value="ECO:0007669"/>
    <property type="project" value="UniProtKB-UniRule"/>
</dbReference>
<keyword evidence="5 11" id="KW-0285">Flavoprotein</keyword>